<proteinExistence type="predicted"/>
<dbReference type="Proteomes" id="UP000791080">
    <property type="component" value="Unassembled WGS sequence"/>
</dbReference>
<reference evidence="2 3" key="1">
    <citation type="submission" date="2022-06" db="EMBL/GenBank/DDBJ databases">
        <title>Genomic Encyclopedia of Type Strains, Phase I: the one thousand microbial genomes (KMG-I) project.</title>
        <authorList>
            <person name="Kyrpides N."/>
        </authorList>
    </citation>
    <scope>NUCLEOTIDE SEQUENCE [LARGE SCALE GENOMIC DNA]</scope>
    <source>
        <strain evidence="2 3">DSM 43889</strain>
    </source>
</reference>
<keyword evidence="3" id="KW-1185">Reference proteome</keyword>
<name>A0ABT1JF65_ACTCY</name>
<sequence length="130" mass="14722">MTLPITPPLTPVLTRFDATRPTPRRVSRFHSRPEPRPGPGGRLASLEGTRSRLVLSAARARSFGRSCRTSAYDVVWAVLRGAVLAELLTAGWVVARSQRVRDAVEIRYRVWRLRVRRRRGRDRGRHDGTG</sequence>
<organism evidence="2 3">
    <name type="scientific">Actinoalloteichus caeruleus DSM 43889</name>
    <dbReference type="NCBI Taxonomy" id="1120930"/>
    <lineage>
        <taxon>Bacteria</taxon>
        <taxon>Bacillati</taxon>
        <taxon>Actinomycetota</taxon>
        <taxon>Actinomycetes</taxon>
        <taxon>Pseudonocardiales</taxon>
        <taxon>Pseudonocardiaceae</taxon>
        <taxon>Actinoalloteichus</taxon>
        <taxon>Actinoalloteichus cyanogriseus</taxon>
    </lineage>
</organism>
<evidence type="ECO:0000313" key="2">
    <source>
        <dbReference type="EMBL" id="MCP2331053.1"/>
    </source>
</evidence>
<comment type="caution">
    <text evidence="2">The sequence shown here is derived from an EMBL/GenBank/DDBJ whole genome shotgun (WGS) entry which is preliminary data.</text>
</comment>
<protein>
    <submittedName>
        <fullName evidence="2">Uncharacterized protein</fullName>
    </submittedName>
</protein>
<evidence type="ECO:0000313" key="3">
    <source>
        <dbReference type="Proteomes" id="UP000791080"/>
    </source>
</evidence>
<evidence type="ECO:0000256" key="1">
    <source>
        <dbReference type="SAM" id="MobiDB-lite"/>
    </source>
</evidence>
<accession>A0ABT1JF65</accession>
<feature type="region of interest" description="Disordered" evidence="1">
    <location>
        <begin position="22"/>
        <end position="47"/>
    </location>
</feature>
<gene>
    <name evidence="2" type="ORF">G443_001323</name>
</gene>
<dbReference type="EMBL" id="AUBJ02000001">
    <property type="protein sequence ID" value="MCP2331053.1"/>
    <property type="molecule type" value="Genomic_DNA"/>
</dbReference>